<dbReference type="SUPFAM" id="SSF109854">
    <property type="entry name" value="DinB/YfiT-like putative metalloenzymes"/>
    <property type="match status" value="1"/>
</dbReference>
<dbReference type="InterPro" id="IPR007061">
    <property type="entry name" value="MST-like"/>
</dbReference>
<dbReference type="InterPro" id="IPR034660">
    <property type="entry name" value="DinB/YfiT-like"/>
</dbReference>
<dbReference type="AlphaFoldDB" id="A0A560WI88"/>
<dbReference type="RefSeq" id="WP_211356474.1">
    <property type="nucleotide sequence ID" value="NZ_BAAAYT010000002.1"/>
</dbReference>
<dbReference type="EMBL" id="VIUW01000001">
    <property type="protein sequence ID" value="TWD17278.1"/>
    <property type="molecule type" value="Genomic_DNA"/>
</dbReference>
<organism evidence="1 2">
    <name type="scientific">Marihabitans asiaticum</name>
    <dbReference type="NCBI Taxonomy" id="415218"/>
    <lineage>
        <taxon>Bacteria</taxon>
        <taxon>Bacillati</taxon>
        <taxon>Actinomycetota</taxon>
        <taxon>Actinomycetes</taxon>
        <taxon>Micrococcales</taxon>
        <taxon>Intrasporangiaceae</taxon>
        <taxon>Marihabitans</taxon>
    </lineage>
</organism>
<comment type="caution">
    <text evidence="1">The sequence shown here is derived from an EMBL/GenBank/DDBJ whole genome shotgun (WGS) entry which is preliminary data.</text>
</comment>
<protein>
    <submittedName>
        <fullName evidence="1">Uncharacterized protein DUF664</fullName>
    </submittedName>
</protein>
<dbReference type="Proteomes" id="UP000315628">
    <property type="component" value="Unassembled WGS sequence"/>
</dbReference>
<sequence length="169" mass="18278">MSLVGGALEVGIGGEREVLLGFLSEHRRLLREIVLDLSDEEARRSLVPSLTTPMGLLKHAIFVDTAWFVCRFGGATRSEAGIPETVDESFTLEGADSLESLAARHEATVAAADQVIDRLGLDATCVHPAMGELSLRWVLTHCIRELAQHAGHAEILVEQIKAARSLTLT</sequence>
<name>A0A560WI88_9MICO</name>
<evidence type="ECO:0000313" key="2">
    <source>
        <dbReference type="Proteomes" id="UP000315628"/>
    </source>
</evidence>
<accession>A0A560WI88</accession>
<proteinExistence type="predicted"/>
<keyword evidence="2" id="KW-1185">Reference proteome</keyword>
<evidence type="ECO:0000313" key="1">
    <source>
        <dbReference type="EMBL" id="TWD17278.1"/>
    </source>
</evidence>
<dbReference type="Gene3D" id="1.20.120.450">
    <property type="entry name" value="dinb family like domain"/>
    <property type="match status" value="1"/>
</dbReference>
<gene>
    <name evidence="1" type="ORF">FB557_0845</name>
</gene>
<dbReference type="Pfam" id="PF04978">
    <property type="entry name" value="MST"/>
    <property type="match status" value="1"/>
</dbReference>
<reference evidence="1 2" key="1">
    <citation type="submission" date="2019-06" db="EMBL/GenBank/DDBJ databases">
        <title>Sequencing the genomes of 1000 actinobacteria strains.</title>
        <authorList>
            <person name="Klenk H.-P."/>
        </authorList>
    </citation>
    <scope>NUCLEOTIDE SEQUENCE [LARGE SCALE GENOMIC DNA]</scope>
    <source>
        <strain evidence="1 2">DSM 18935</strain>
    </source>
</reference>